<reference evidence="3 5" key="1">
    <citation type="submission" date="2012-06" db="EMBL/GenBank/DDBJ databases">
        <title>Draft genome sequence of Lactobacillus gigeriorum CRBIP 24.85T, isolated from chicken crop.</title>
        <authorList>
            <person name="Cousin S."/>
            <person name="Ma L."/>
            <person name="Creno S."/>
            <person name="Clermont D."/>
            <person name="Loux V."/>
            <person name="Bizet C."/>
            <person name="Bouchier C."/>
        </authorList>
    </citation>
    <scope>NUCLEOTIDE SEQUENCE [LARGE SCALE GENOMIC DNA]</scope>
    <source>
        <strain evidence="5">CRBIP 24.85T</strain>
        <strain evidence="3">Type strain: CRBIP 24.85</strain>
    </source>
</reference>
<keyword evidence="1" id="KW-0175">Coiled coil</keyword>
<feature type="region of interest" description="Disordered" evidence="2">
    <location>
        <begin position="151"/>
        <end position="172"/>
    </location>
</feature>
<feature type="coiled-coil region" evidence="1">
    <location>
        <begin position="79"/>
        <end position="106"/>
    </location>
</feature>
<accession>I7LDR9</accession>
<evidence type="ECO:0000256" key="2">
    <source>
        <dbReference type="SAM" id="MobiDB-lite"/>
    </source>
</evidence>
<gene>
    <name evidence="3" type="ORF">BN52_05440</name>
    <name evidence="4" type="ORF">FC38_GL000859</name>
</gene>
<sequence>MVETDTAKINDDGSIEFKGLFVYYYSNPESPDVKKYCVPIYTTVKLDQVPWRWHDVKSSDDLVNPVWDTKLNTWVEASAKTQTQMLAKLQDDLNDTSKKIATLQENQTKQDASDKRLDTLQQMQLTLTNTIGQMNGQINSIASTMKQVVDGLNSKNNSAEPSEPMEGSDKND</sequence>
<reference evidence="4 6" key="2">
    <citation type="journal article" date="2015" name="Genome Announc.">
        <title>Expanding the biotechnology potential of lactobacilli through comparative genomics of 213 strains and associated genera.</title>
        <authorList>
            <person name="Sun Z."/>
            <person name="Harris H.M."/>
            <person name="McCann A."/>
            <person name="Guo C."/>
            <person name="Argimon S."/>
            <person name="Zhang W."/>
            <person name="Yang X."/>
            <person name="Jeffery I.B."/>
            <person name="Cooney J.C."/>
            <person name="Kagawa T.F."/>
            <person name="Liu W."/>
            <person name="Song Y."/>
            <person name="Salvetti E."/>
            <person name="Wrobel A."/>
            <person name="Rasinkangas P."/>
            <person name="Parkhill J."/>
            <person name="Rea M.C."/>
            <person name="O'Sullivan O."/>
            <person name="Ritari J."/>
            <person name="Douillard F.P."/>
            <person name="Paul Ross R."/>
            <person name="Yang R."/>
            <person name="Briner A.E."/>
            <person name="Felis G.E."/>
            <person name="de Vos W.M."/>
            <person name="Barrangou R."/>
            <person name="Klaenhammer T.R."/>
            <person name="Caufield P.W."/>
            <person name="Cui Y."/>
            <person name="Zhang H."/>
            <person name="O'Toole P.W."/>
        </authorList>
    </citation>
    <scope>NUCLEOTIDE SEQUENCE [LARGE SCALE GENOMIC DNA]</scope>
    <source>
        <strain evidence="4 6">DSM 23908</strain>
    </source>
</reference>
<evidence type="ECO:0000256" key="1">
    <source>
        <dbReference type="SAM" id="Coils"/>
    </source>
</evidence>
<dbReference type="EMBL" id="CAKC01000075">
    <property type="protein sequence ID" value="CCI87556.1"/>
    <property type="molecule type" value="Genomic_DNA"/>
</dbReference>
<dbReference type="Proteomes" id="UP000009326">
    <property type="component" value="Unassembled WGS sequence"/>
</dbReference>
<keyword evidence="6" id="KW-1185">Reference proteome</keyword>
<organism evidence="3 5">
    <name type="scientific">Lactobacillus gigeriorum DSM 23908 = CRBIP 24.85</name>
    <dbReference type="NCBI Taxonomy" id="1423751"/>
    <lineage>
        <taxon>Bacteria</taxon>
        <taxon>Bacillati</taxon>
        <taxon>Bacillota</taxon>
        <taxon>Bacilli</taxon>
        <taxon>Lactobacillales</taxon>
        <taxon>Lactobacillaceae</taxon>
        <taxon>Lactobacillus</taxon>
    </lineage>
</organism>
<dbReference type="EMBL" id="AYZO01000024">
    <property type="protein sequence ID" value="KRN11179.1"/>
    <property type="molecule type" value="Genomic_DNA"/>
</dbReference>
<comment type="caution">
    <text evidence="3">The sequence shown here is derived from an EMBL/GenBank/DDBJ whole genome shotgun (WGS) entry which is preliminary data.</text>
</comment>
<dbReference type="STRING" id="1423751.FC38_GL000859"/>
<evidence type="ECO:0000313" key="4">
    <source>
        <dbReference type="EMBL" id="KRN11179.1"/>
    </source>
</evidence>
<name>I7LDR9_9LACO</name>
<evidence type="ECO:0000313" key="6">
    <source>
        <dbReference type="Proteomes" id="UP000051521"/>
    </source>
</evidence>
<evidence type="ECO:0000313" key="5">
    <source>
        <dbReference type="Proteomes" id="UP000009326"/>
    </source>
</evidence>
<proteinExistence type="predicted"/>
<dbReference type="OrthoDB" id="2329996at2"/>
<dbReference type="PATRIC" id="fig|1423751.3.peg.887"/>
<dbReference type="Proteomes" id="UP000051521">
    <property type="component" value="Unassembled WGS sequence"/>
</dbReference>
<dbReference type="AlphaFoldDB" id="I7LDR9"/>
<dbReference type="RefSeq" id="WP_008473816.1">
    <property type="nucleotide sequence ID" value="NZ_AYZO01000024.1"/>
</dbReference>
<evidence type="ECO:0000313" key="3">
    <source>
        <dbReference type="EMBL" id="CCI87556.1"/>
    </source>
</evidence>
<protein>
    <submittedName>
        <fullName evidence="3">Uncharacterized protein</fullName>
    </submittedName>
</protein>